<name>A0A9Q3BLY6_9BASI</name>
<dbReference type="InterPro" id="IPR000477">
    <property type="entry name" value="RT_dom"/>
</dbReference>
<reference evidence="2" key="1">
    <citation type="submission" date="2021-03" db="EMBL/GenBank/DDBJ databases">
        <title>Draft genome sequence of rust myrtle Austropuccinia psidii MF-1, a brazilian biotype.</title>
        <authorList>
            <person name="Quecine M.C."/>
            <person name="Pachon D.M.R."/>
            <person name="Bonatelli M.L."/>
            <person name="Correr F.H."/>
            <person name="Franceschini L.M."/>
            <person name="Leite T.F."/>
            <person name="Margarido G.R.A."/>
            <person name="Almeida C.A."/>
            <person name="Ferrarezi J.A."/>
            <person name="Labate C.A."/>
        </authorList>
    </citation>
    <scope>NUCLEOTIDE SEQUENCE</scope>
    <source>
        <strain evidence="2">MF-1</strain>
    </source>
</reference>
<gene>
    <name evidence="2" type="ORF">O181_007042</name>
</gene>
<dbReference type="PANTHER" id="PTHR33064">
    <property type="entry name" value="POL PROTEIN"/>
    <property type="match status" value="1"/>
</dbReference>
<accession>A0A9Q3BLY6</accession>
<dbReference type="InterPro" id="IPR051320">
    <property type="entry name" value="Viral_Replic_Matur_Polypro"/>
</dbReference>
<proteinExistence type="predicted"/>
<protein>
    <recommendedName>
        <fullName evidence="1">Reverse transcriptase domain-containing protein</fullName>
    </recommendedName>
</protein>
<sequence>MCIYEYTRMPFRIKNAPAHFQRMMNTIFLEEILEGRMVIYIVDIIIYSGTWEIHVQYIDRLLSKGTPINMKISLKKSNFGEQELLALGQKVSGCSLAIDQNKVAELLQNLVPKNIKYMQSFLDFSSYYRSHIKTFSHIPSSLYKLCSKDLFFEITKERTHAYERIKHELTNATVLILP</sequence>
<feature type="domain" description="Reverse transcriptase" evidence="1">
    <location>
        <begin position="3"/>
        <end position="90"/>
    </location>
</feature>
<comment type="caution">
    <text evidence="2">The sequence shown here is derived from an EMBL/GenBank/DDBJ whole genome shotgun (WGS) entry which is preliminary data.</text>
</comment>
<dbReference type="EMBL" id="AVOT02001553">
    <property type="protein sequence ID" value="MBW0467327.1"/>
    <property type="molecule type" value="Genomic_DNA"/>
</dbReference>
<evidence type="ECO:0000259" key="1">
    <source>
        <dbReference type="Pfam" id="PF00078"/>
    </source>
</evidence>
<evidence type="ECO:0000313" key="3">
    <source>
        <dbReference type="Proteomes" id="UP000765509"/>
    </source>
</evidence>
<keyword evidence="3" id="KW-1185">Reference proteome</keyword>
<organism evidence="2 3">
    <name type="scientific">Austropuccinia psidii MF-1</name>
    <dbReference type="NCBI Taxonomy" id="1389203"/>
    <lineage>
        <taxon>Eukaryota</taxon>
        <taxon>Fungi</taxon>
        <taxon>Dikarya</taxon>
        <taxon>Basidiomycota</taxon>
        <taxon>Pucciniomycotina</taxon>
        <taxon>Pucciniomycetes</taxon>
        <taxon>Pucciniales</taxon>
        <taxon>Sphaerophragmiaceae</taxon>
        <taxon>Austropuccinia</taxon>
    </lineage>
</organism>
<dbReference type="SUPFAM" id="SSF56672">
    <property type="entry name" value="DNA/RNA polymerases"/>
    <property type="match status" value="1"/>
</dbReference>
<dbReference type="InterPro" id="IPR043128">
    <property type="entry name" value="Rev_trsase/Diguanyl_cyclase"/>
</dbReference>
<dbReference type="Pfam" id="PF00078">
    <property type="entry name" value="RVT_1"/>
    <property type="match status" value="1"/>
</dbReference>
<dbReference type="PANTHER" id="PTHR33064:SF37">
    <property type="entry name" value="RIBONUCLEASE H"/>
    <property type="match status" value="1"/>
</dbReference>
<dbReference type="Gene3D" id="3.30.70.270">
    <property type="match status" value="2"/>
</dbReference>
<evidence type="ECO:0000313" key="2">
    <source>
        <dbReference type="EMBL" id="MBW0467327.1"/>
    </source>
</evidence>
<dbReference type="InterPro" id="IPR043502">
    <property type="entry name" value="DNA/RNA_pol_sf"/>
</dbReference>
<dbReference type="Proteomes" id="UP000765509">
    <property type="component" value="Unassembled WGS sequence"/>
</dbReference>
<dbReference type="AlphaFoldDB" id="A0A9Q3BLY6"/>